<accession>A0A327RI46</accession>
<gene>
    <name evidence="1" type="ORF">LV92_00612</name>
</gene>
<protein>
    <submittedName>
        <fullName evidence="1">Uncharacterized protein</fullName>
    </submittedName>
</protein>
<comment type="caution">
    <text evidence="1">The sequence shown here is derived from an EMBL/GenBank/DDBJ whole genome shotgun (WGS) entry which is preliminary data.</text>
</comment>
<evidence type="ECO:0000313" key="1">
    <source>
        <dbReference type="EMBL" id="RAJ15908.1"/>
    </source>
</evidence>
<reference evidence="1 2" key="1">
    <citation type="submission" date="2018-06" db="EMBL/GenBank/DDBJ databases">
        <title>Genomic Encyclopedia of Archaeal and Bacterial Type Strains, Phase II (KMG-II): from individual species to whole genera.</title>
        <authorList>
            <person name="Goeker M."/>
        </authorList>
    </citation>
    <scope>NUCLEOTIDE SEQUENCE [LARGE SCALE GENOMIC DNA]</scope>
    <source>
        <strain evidence="1 2">DSM 23522</strain>
    </source>
</reference>
<sequence length="53" mass="6364">MSIMLLSNFQYNNDNCESKKEQYYSKSIHSKYYMLIKQVKQIVIGFLITIRIP</sequence>
<name>A0A327RI46_9FLAO</name>
<dbReference type="EMBL" id="QLLN01000001">
    <property type="protein sequence ID" value="RAJ15908.1"/>
    <property type="molecule type" value="Genomic_DNA"/>
</dbReference>
<evidence type="ECO:0000313" key="2">
    <source>
        <dbReference type="Proteomes" id="UP000249696"/>
    </source>
</evidence>
<keyword evidence="2" id="KW-1185">Reference proteome</keyword>
<proteinExistence type="predicted"/>
<organism evidence="1 2">
    <name type="scientific">Arenibacter echinorum</name>
    <dbReference type="NCBI Taxonomy" id="440515"/>
    <lineage>
        <taxon>Bacteria</taxon>
        <taxon>Pseudomonadati</taxon>
        <taxon>Bacteroidota</taxon>
        <taxon>Flavobacteriia</taxon>
        <taxon>Flavobacteriales</taxon>
        <taxon>Flavobacteriaceae</taxon>
        <taxon>Arenibacter</taxon>
    </lineage>
</organism>
<dbReference type="Proteomes" id="UP000249696">
    <property type="component" value="Unassembled WGS sequence"/>
</dbReference>
<dbReference type="AlphaFoldDB" id="A0A327RI46"/>